<feature type="domain" description="Histidine kinase" evidence="9">
    <location>
        <begin position="170"/>
        <end position="376"/>
    </location>
</feature>
<keyword evidence="8" id="KW-0902">Two-component regulatory system</keyword>
<organism evidence="10">
    <name type="scientific">hydrothermal vent metagenome</name>
    <dbReference type="NCBI Taxonomy" id="652676"/>
    <lineage>
        <taxon>unclassified sequences</taxon>
        <taxon>metagenomes</taxon>
        <taxon>ecological metagenomes</taxon>
    </lineage>
</organism>
<gene>
    <name evidence="10" type="ORF">MNBD_NITROSPIRAE02-1058</name>
</gene>
<dbReference type="PROSITE" id="PS50109">
    <property type="entry name" value="HIS_KIN"/>
    <property type="match status" value="1"/>
</dbReference>
<dbReference type="SUPFAM" id="SSF55874">
    <property type="entry name" value="ATPase domain of HSP90 chaperone/DNA topoisomerase II/histidine kinase"/>
    <property type="match status" value="1"/>
</dbReference>
<evidence type="ECO:0000256" key="3">
    <source>
        <dbReference type="ARBA" id="ARBA00012438"/>
    </source>
</evidence>
<dbReference type="EMBL" id="UOGH01000202">
    <property type="protein sequence ID" value="VAX31300.1"/>
    <property type="molecule type" value="Genomic_DNA"/>
</dbReference>
<keyword evidence="7" id="KW-0067">ATP-binding</keyword>
<keyword evidence="4" id="KW-0808">Transferase</keyword>
<dbReference type="InterPro" id="IPR036890">
    <property type="entry name" value="HATPase_C_sf"/>
</dbReference>
<evidence type="ECO:0000256" key="7">
    <source>
        <dbReference type="ARBA" id="ARBA00022840"/>
    </source>
</evidence>
<evidence type="ECO:0000256" key="2">
    <source>
        <dbReference type="ARBA" id="ARBA00004370"/>
    </source>
</evidence>
<evidence type="ECO:0000256" key="1">
    <source>
        <dbReference type="ARBA" id="ARBA00000085"/>
    </source>
</evidence>
<dbReference type="SMART" id="SM00387">
    <property type="entry name" value="HATPase_c"/>
    <property type="match status" value="1"/>
</dbReference>
<name>A0A3B1D8R4_9ZZZZ</name>
<dbReference type="InterPro" id="IPR000014">
    <property type="entry name" value="PAS"/>
</dbReference>
<evidence type="ECO:0000313" key="10">
    <source>
        <dbReference type="EMBL" id="VAX31300.1"/>
    </source>
</evidence>
<proteinExistence type="predicted"/>
<dbReference type="GO" id="GO:0005524">
    <property type="term" value="F:ATP binding"/>
    <property type="evidence" value="ECO:0007669"/>
    <property type="project" value="UniProtKB-KW"/>
</dbReference>
<comment type="catalytic activity">
    <reaction evidence="1">
        <text>ATP + protein L-histidine = ADP + protein N-phospho-L-histidine.</text>
        <dbReference type="EC" id="2.7.13.3"/>
    </reaction>
</comment>
<evidence type="ECO:0000256" key="6">
    <source>
        <dbReference type="ARBA" id="ARBA00022777"/>
    </source>
</evidence>
<dbReference type="Gene3D" id="3.30.565.10">
    <property type="entry name" value="Histidine kinase-like ATPase, C-terminal domain"/>
    <property type="match status" value="1"/>
</dbReference>
<dbReference type="EC" id="2.7.13.3" evidence="3"/>
<dbReference type="Pfam" id="PF02518">
    <property type="entry name" value="HATPase_c"/>
    <property type="match status" value="1"/>
</dbReference>
<dbReference type="GO" id="GO:0030295">
    <property type="term" value="F:protein kinase activator activity"/>
    <property type="evidence" value="ECO:0007669"/>
    <property type="project" value="TreeGrafter"/>
</dbReference>
<dbReference type="GO" id="GO:0016020">
    <property type="term" value="C:membrane"/>
    <property type="evidence" value="ECO:0007669"/>
    <property type="project" value="UniProtKB-SubCell"/>
</dbReference>
<dbReference type="GO" id="GO:0004673">
    <property type="term" value="F:protein histidine kinase activity"/>
    <property type="evidence" value="ECO:0007669"/>
    <property type="project" value="UniProtKB-EC"/>
</dbReference>
<keyword evidence="6 10" id="KW-0418">Kinase</keyword>
<evidence type="ECO:0000256" key="4">
    <source>
        <dbReference type="ARBA" id="ARBA00022679"/>
    </source>
</evidence>
<dbReference type="AlphaFoldDB" id="A0A3B1D8R4"/>
<comment type="subcellular location">
    <subcellularLocation>
        <location evidence="2">Membrane</location>
    </subcellularLocation>
</comment>
<keyword evidence="5" id="KW-0547">Nucleotide-binding</keyword>
<dbReference type="InterPro" id="IPR050351">
    <property type="entry name" value="BphY/WalK/GraS-like"/>
</dbReference>
<dbReference type="GO" id="GO:0007234">
    <property type="term" value="P:osmosensory signaling via phosphorelay pathway"/>
    <property type="evidence" value="ECO:0007669"/>
    <property type="project" value="TreeGrafter"/>
</dbReference>
<dbReference type="PANTHER" id="PTHR42878:SF7">
    <property type="entry name" value="SENSOR HISTIDINE KINASE GLRK"/>
    <property type="match status" value="1"/>
</dbReference>
<sequence>MKKMATYFAPAERADEKELIAEIETVNKNPVMSGLLHSVSGLLAILDEHRQIITMNDSFLKMLGVKDPAEALGLRTGEALQCIHAQDEPAGCGTTKFCSTCGAAIAIVSSLSQDKPVERICALAANRGERTVDIALLVRSHPINISGTRFLLLFLQDISIQQQRAALERTFFHDVNNMLTGLVGASEMLSLENNQENLIKIIHQSSLRLKKEVEIQRSLSQSETYTYHPLIHTASTEQILEELQSFFINHPVARNKNLQFPSSYPTLSINTDMSLLLRVLYNMTTNALESTAEKGTVKVWLDKNDNFLSFYVWNRQPIPQDIAQRVFQRNFTTKEGAGRGIGTYSMKLFGEQILGGQISFTTSQDEGTVFTFSVPL</sequence>
<protein>
    <recommendedName>
        <fullName evidence="3">histidine kinase</fullName>
        <ecNumber evidence="3">2.7.13.3</ecNumber>
    </recommendedName>
</protein>
<reference evidence="10" key="1">
    <citation type="submission" date="2018-06" db="EMBL/GenBank/DDBJ databases">
        <authorList>
            <person name="Zhirakovskaya E."/>
        </authorList>
    </citation>
    <scope>NUCLEOTIDE SEQUENCE</scope>
</reference>
<dbReference type="Pfam" id="PF13188">
    <property type="entry name" value="PAS_8"/>
    <property type="match status" value="1"/>
</dbReference>
<accession>A0A3B1D8R4</accession>
<evidence type="ECO:0000256" key="8">
    <source>
        <dbReference type="ARBA" id="ARBA00023012"/>
    </source>
</evidence>
<dbReference type="InterPro" id="IPR003594">
    <property type="entry name" value="HATPase_dom"/>
</dbReference>
<evidence type="ECO:0000259" key="9">
    <source>
        <dbReference type="PROSITE" id="PS50109"/>
    </source>
</evidence>
<dbReference type="PANTHER" id="PTHR42878">
    <property type="entry name" value="TWO-COMPONENT HISTIDINE KINASE"/>
    <property type="match status" value="1"/>
</dbReference>
<dbReference type="InterPro" id="IPR005467">
    <property type="entry name" value="His_kinase_dom"/>
</dbReference>
<evidence type="ECO:0000256" key="5">
    <source>
        <dbReference type="ARBA" id="ARBA00022741"/>
    </source>
</evidence>
<dbReference type="GO" id="GO:0000156">
    <property type="term" value="F:phosphorelay response regulator activity"/>
    <property type="evidence" value="ECO:0007669"/>
    <property type="project" value="TreeGrafter"/>
</dbReference>